<dbReference type="GO" id="GO:0006325">
    <property type="term" value="P:chromatin organization"/>
    <property type="evidence" value="ECO:0007669"/>
    <property type="project" value="UniProtKB-KW"/>
</dbReference>
<dbReference type="Proteomes" id="UP001172673">
    <property type="component" value="Unassembled WGS sequence"/>
</dbReference>
<dbReference type="GO" id="GO:0006355">
    <property type="term" value="P:regulation of DNA-templated transcription"/>
    <property type="evidence" value="ECO:0007669"/>
    <property type="project" value="InterPro"/>
</dbReference>
<dbReference type="EMBL" id="JAPDRK010000009">
    <property type="protein sequence ID" value="KAJ9608825.1"/>
    <property type="molecule type" value="Genomic_DNA"/>
</dbReference>
<evidence type="ECO:0000256" key="2">
    <source>
        <dbReference type="ARBA" id="ARBA00009093"/>
    </source>
</evidence>
<evidence type="ECO:0000256" key="1">
    <source>
        <dbReference type="ARBA" id="ARBA00004123"/>
    </source>
</evidence>
<evidence type="ECO:0000259" key="11">
    <source>
        <dbReference type="Pfam" id="PF22732"/>
    </source>
</evidence>
<dbReference type="Gene3D" id="1.10.274.30">
    <property type="entry name" value="MRG domain"/>
    <property type="match status" value="1"/>
</dbReference>
<evidence type="ECO:0000256" key="6">
    <source>
        <dbReference type="ARBA" id="ARBA00023015"/>
    </source>
</evidence>
<comment type="caution">
    <text evidence="12">The sequence shown here is derived from an EMBL/GenBank/DDBJ whole genome shotgun (WGS) entry which is preliminary data.</text>
</comment>
<proteinExistence type="inferred from homology"/>
<dbReference type="PANTHER" id="PTHR10880:SF15">
    <property type="entry name" value="MSL COMPLEX SUBUNIT 3"/>
    <property type="match status" value="1"/>
</dbReference>
<dbReference type="SUPFAM" id="SSF54160">
    <property type="entry name" value="Chromo domain-like"/>
    <property type="match status" value="1"/>
</dbReference>
<feature type="compositionally biased region" description="Polar residues" evidence="9">
    <location>
        <begin position="403"/>
        <end position="423"/>
    </location>
</feature>
<feature type="domain" description="MRG" evidence="10">
    <location>
        <begin position="813"/>
        <end position="987"/>
    </location>
</feature>
<comment type="subunit">
    <text evidence="3">Component of the NuA4 histone acetyltransferase complex.</text>
</comment>
<feature type="region of interest" description="Disordered" evidence="9">
    <location>
        <begin position="221"/>
        <end position="537"/>
    </location>
</feature>
<feature type="compositionally biased region" description="Polar residues" evidence="9">
    <location>
        <begin position="306"/>
        <end position="321"/>
    </location>
</feature>
<feature type="compositionally biased region" description="Acidic residues" evidence="9">
    <location>
        <begin position="325"/>
        <end position="354"/>
    </location>
</feature>
<dbReference type="Gene3D" id="2.30.30.140">
    <property type="match status" value="1"/>
</dbReference>
<dbReference type="InterPro" id="IPR016197">
    <property type="entry name" value="Chromo-like_dom_sf"/>
</dbReference>
<comment type="similarity">
    <text evidence="2">Belongs to the MRG family.</text>
</comment>
<protein>
    <recommendedName>
        <fullName evidence="4">Chromatin modification-related protein EAF3</fullName>
    </recommendedName>
</protein>
<dbReference type="PANTHER" id="PTHR10880">
    <property type="entry name" value="MORTALITY FACTOR 4-LIKE PROTEIN"/>
    <property type="match status" value="1"/>
</dbReference>
<evidence type="ECO:0000256" key="8">
    <source>
        <dbReference type="ARBA" id="ARBA00023242"/>
    </source>
</evidence>
<evidence type="ECO:0000313" key="13">
    <source>
        <dbReference type="Proteomes" id="UP001172673"/>
    </source>
</evidence>
<evidence type="ECO:0000256" key="9">
    <source>
        <dbReference type="SAM" id="MobiDB-lite"/>
    </source>
</evidence>
<dbReference type="InterPro" id="IPR026541">
    <property type="entry name" value="MRG_dom"/>
</dbReference>
<keyword evidence="13" id="KW-1185">Reference proteome</keyword>
<evidence type="ECO:0000256" key="7">
    <source>
        <dbReference type="ARBA" id="ARBA00023163"/>
    </source>
</evidence>
<accession>A0AA38X8P6</accession>
<feature type="compositionally biased region" description="Basic and acidic residues" evidence="9">
    <location>
        <begin position="176"/>
        <end position="188"/>
    </location>
</feature>
<feature type="compositionally biased region" description="Acidic residues" evidence="9">
    <location>
        <begin position="506"/>
        <end position="531"/>
    </location>
</feature>
<gene>
    <name evidence="12" type="primary">EAF3</name>
    <name evidence="12" type="ORF">H2200_006596</name>
</gene>
<reference evidence="12" key="1">
    <citation type="submission" date="2022-10" db="EMBL/GenBank/DDBJ databases">
        <title>Culturing micro-colonial fungi from biological soil crusts in the Mojave desert and describing Neophaeococcomyces mojavensis, and introducing the new genera and species Taxawa tesnikishii.</title>
        <authorList>
            <person name="Kurbessoian T."/>
            <person name="Stajich J.E."/>
        </authorList>
    </citation>
    <scope>NUCLEOTIDE SEQUENCE</scope>
    <source>
        <strain evidence="12">TK_41</strain>
    </source>
</reference>
<feature type="region of interest" description="Disordered" evidence="9">
    <location>
        <begin position="81"/>
        <end position="195"/>
    </location>
</feature>
<comment type="subcellular location">
    <subcellularLocation>
        <location evidence="1">Nucleus</location>
    </subcellularLocation>
</comment>
<dbReference type="CDD" id="cd18983">
    <property type="entry name" value="CBD_MSL3_like"/>
    <property type="match status" value="1"/>
</dbReference>
<name>A0AA38X8P6_9EURO</name>
<dbReference type="InterPro" id="IPR053820">
    <property type="entry name" value="MSL3_chromo-like"/>
</dbReference>
<keyword evidence="8" id="KW-0539">Nucleus</keyword>
<dbReference type="InterPro" id="IPR038217">
    <property type="entry name" value="MRG_C_sf"/>
</dbReference>
<evidence type="ECO:0000256" key="4">
    <source>
        <dbReference type="ARBA" id="ARBA00018505"/>
    </source>
</evidence>
<keyword evidence="7" id="KW-0804">Transcription</keyword>
<keyword evidence="5" id="KW-0156">Chromatin regulator</keyword>
<evidence type="ECO:0000259" key="10">
    <source>
        <dbReference type="Pfam" id="PF05712"/>
    </source>
</evidence>
<dbReference type="GO" id="GO:0035267">
    <property type="term" value="C:NuA4 histone acetyltransferase complex"/>
    <property type="evidence" value="ECO:0007669"/>
    <property type="project" value="TreeGrafter"/>
</dbReference>
<dbReference type="PROSITE" id="PS51640">
    <property type="entry name" value="MRG"/>
    <property type="match status" value="1"/>
</dbReference>
<evidence type="ECO:0000256" key="5">
    <source>
        <dbReference type="ARBA" id="ARBA00022853"/>
    </source>
</evidence>
<dbReference type="Pfam" id="PF22732">
    <property type="entry name" value="MSL3_chromo-like"/>
    <property type="match status" value="1"/>
</dbReference>
<dbReference type="Pfam" id="PF05712">
    <property type="entry name" value="MRG"/>
    <property type="match status" value="1"/>
</dbReference>
<organism evidence="12 13">
    <name type="scientific">Cladophialophora chaetospira</name>
    <dbReference type="NCBI Taxonomy" id="386627"/>
    <lineage>
        <taxon>Eukaryota</taxon>
        <taxon>Fungi</taxon>
        <taxon>Dikarya</taxon>
        <taxon>Ascomycota</taxon>
        <taxon>Pezizomycotina</taxon>
        <taxon>Eurotiomycetes</taxon>
        <taxon>Chaetothyriomycetidae</taxon>
        <taxon>Chaetothyriales</taxon>
        <taxon>Herpotrichiellaceae</taxon>
        <taxon>Cladophialophora</taxon>
    </lineage>
</organism>
<evidence type="ECO:0000313" key="12">
    <source>
        <dbReference type="EMBL" id="KAJ9608825.1"/>
    </source>
</evidence>
<feature type="compositionally biased region" description="Polar residues" evidence="9">
    <location>
        <begin position="148"/>
        <end position="174"/>
    </location>
</feature>
<dbReference type="InterPro" id="IPR008676">
    <property type="entry name" value="MRG"/>
</dbReference>
<evidence type="ECO:0000256" key="3">
    <source>
        <dbReference type="ARBA" id="ARBA00011353"/>
    </source>
</evidence>
<feature type="domain" description="MSL3 chromodomain-like" evidence="11">
    <location>
        <begin position="12"/>
        <end position="83"/>
    </location>
</feature>
<dbReference type="GO" id="GO:0032221">
    <property type="term" value="C:Rpd3S complex"/>
    <property type="evidence" value="ECO:0007669"/>
    <property type="project" value="TreeGrafter"/>
</dbReference>
<keyword evidence="6" id="KW-0805">Transcription regulation</keyword>
<sequence>MPPQSNESKSQYQTNEKVLCFHGEFLYEAKIQDLRRTDSKDPKSPFEYKIHYKGWKNTWDDWVSFDRLRKWTDENRELATQLRREHAQAQKPLPKTTSKSRRGQGSEIGSEHPCLPAMSRLPPVQSPFGDPSLVDSVRDLGSLPGSDFVNNSAGQTSNPGSPETPSFSPISSVKSVDLEMDKAEEEAPKAQPMALKKIGQNTTVDLCDFVHQPRRAAVAAASAIHRSHLPSRVESNPAAIKTRKRKGSQDNDTKGRVKRSTSASHARKTSGRLSERSTSQRTLGQARKQPATRKAGRPRADRPSTSKRTSSRGTNRKSYVLSSSEESEDEEVSEPGLADEELEVGGDEILDSVEEPVRKSSATTTVGNLKPRPRLSRKLSESEFEASEEESPAKKRIVRTLPRRSNSQRTTIAERVSSGSRTAKSAAPSLKAVGNRAKVTASIEATAQRPRPARKTQQPTKRPWINKTVEDYTSPSARCLRPQVFPQPRPKSRPHSQAPYYSSSSDTDESQDSDETEDEFQDPDRTEDEESDLFRSRFGGEATLKEEELSAIQHNQAKMSQDLGYEDIVLEEIDGIWRRKRTTPKAHLKLDPPGSGTARDALKWPCHLINKANRKAVAWPRGWDDDAIRSIPDWIFKYIRIELVSVLRYDLLAYRSWSFLRTLPSSSPFWATWNKTEGSRIINDFLARVRAENDRMDAAVSLLQLAGVPPPTTTTGLGRLGSAGNVAGSGTPREVQENLCQLNPGPPSAPLRLFIQDPVPIQPELSSPGYVPREAGYETHFPGFIVVAQTLMPYELHLHLPKTHTYMVLLYTQEDAYYSRPSIRINVPDHLKNLLVDDWEHVTKSQLLVPLPSQAPANYIIDEYFNEERKNRNLESADADVLEEFCAGLKMYFEKAVGKILLYRFERAQLAEVRKLWESSKHKEWDGKGPGDCYGAEHLTRMIVNLPEMIAQTNMDAEAVARLKTELSKFSTWLSRNSTKFFCAKYEKPSAEYHEHAR</sequence>
<dbReference type="AlphaFoldDB" id="A0AA38X8P6"/>